<comment type="caution">
    <text evidence="8">The sequence shown here is derived from an EMBL/GenBank/DDBJ whole genome shotgun (WGS) entry which is preliminary data.</text>
</comment>
<dbReference type="InterPro" id="IPR011010">
    <property type="entry name" value="DNA_brk_join_enz"/>
</dbReference>
<dbReference type="InterPro" id="IPR050808">
    <property type="entry name" value="Phage_Integrase"/>
</dbReference>
<dbReference type="PANTHER" id="PTHR30629">
    <property type="entry name" value="PROPHAGE INTEGRASE"/>
    <property type="match status" value="1"/>
</dbReference>
<gene>
    <name evidence="8" type="ORF">FA743_00885</name>
</gene>
<dbReference type="InterPro" id="IPR038488">
    <property type="entry name" value="Integrase_DNA-bd_sf"/>
</dbReference>
<dbReference type="AlphaFoldDB" id="A0A4U0REJ5"/>
<dbReference type="PROSITE" id="PS51900">
    <property type="entry name" value="CB"/>
    <property type="match status" value="1"/>
</dbReference>
<dbReference type="Pfam" id="PF22022">
    <property type="entry name" value="Phage_int_M"/>
    <property type="match status" value="1"/>
</dbReference>
<dbReference type="CDD" id="cd00801">
    <property type="entry name" value="INT_P4_C"/>
    <property type="match status" value="1"/>
</dbReference>
<evidence type="ECO:0000256" key="5">
    <source>
        <dbReference type="PROSITE-ProRule" id="PRU01248"/>
    </source>
</evidence>
<proteinExistence type="inferred from homology"/>
<dbReference type="GO" id="GO:0006310">
    <property type="term" value="P:DNA recombination"/>
    <property type="evidence" value="ECO:0007669"/>
    <property type="project" value="UniProtKB-KW"/>
</dbReference>
<dbReference type="InterPro" id="IPR025166">
    <property type="entry name" value="Integrase_DNA_bind_dom"/>
</dbReference>
<keyword evidence="3 5" id="KW-0238">DNA-binding</keyword>
<feature type="domain" description="Core-binding (CB)" evidence="7">
    <location>
        <begin position="101"/>
        <end position="182"/>
    </location>
</feature>
<protein>
    <submittedName>
        <fullName evidence="8">Site-specific integrase</fullName>
    </submittedName>
</protein>
<comment type="similarity">
    <text evidence="1">Belongs to the 'phage' integrase family.</text>
</comment>
<organism evidence="8 9">
    <name type="scientific">Paracoccus gahaiensis</name>
    <dbReference type="NCBI Taxonomy" id="1706839"/>
    <lineage>
        <taxon>Bacteria</taxon>
        <taxon>Pseudomonadati</taxon>
        <taxon>Pseudomonadota</taxon>
        <taxon>Alphaproteobacteria</taxon>
        <taxon>Rhodobacterales</taxon>
        <taxon>Paracoccaceae</taxon>
        <taxon>Paracoccus</taxon>
    </lineage>
</organism>
<dbReference type="InterPro" id="IPR002104">
    <property type="entry name" value="Integrase_catalytic"/>
</dbReference>
<dbReference type="SUPFAM" id="SSF56349">
    <property type="entry name" value="DNA breaking-rejoining enzymes"/>
    <property type="match status" value="1"/>
</dbReference>
<dbReference type="Gene3D" id="1.10.150.130">
    <property type="match status" value="1"/>
</dbReference>
<dbReference type="Pfam" id="PF00589">
    <property type="entry name" value="Phage_integrase"/>
    <property type="match status" value="1"/>
</dbReference>
<reference evidence="8 9" key="1">
    <citation type="submission" date="2019-04" db="EMBL/GenBank/DDBJ databases">
        <authorList>
            <person name="Li J."/>
        </authorList>
    </citation>
    <scope>NUCLEOTIDE SEQUENCE [LARGE SCALE GENOMIC DNA]</scope>
    <source>
        <strain evidence="8 9">KCTC 42687</strain>
    </source>
</reference>
<dbReference type="Pfam" id="PF13356">
    <property type="entry name" value="Arm-DNA-bind_3"/>
    <property type="match status" value="1"/>
</dbReference>
<sequence length="397" mass="44037">MQETTTRRVAARLSAMQVKSPLAPGKYHDGGGLGLYLLVKPSGARSWMQRIMVKGKRREIGLGSPPVVTLARAREVALENKRQVYEGMDPLQARKEAEAVPTFEEAARTVHQLHEPTWRNKKHAAQFIATLETYAFPRMGKTKIGDVTTSDVLAVLSPIWNEKRETAKRVRQRIGTVMKWAVAKGWRQDDPSMAIAQALPKDRQEKEHRKALPYSEVSTCMAAIENSGAGIVTKLAFRLLVLTASRSGEVRLARWGQIDWKAEGGPVWTRPASVMKAKKAHSVPLSAAAVTVIGQAQEISDSDDPEALIFPGTVKGKPLSDATLLKLVRENGYDIDIHGFRTSFRTWTQEKTTFPREVAEAALAHTIKDKAEAAYARSDLMEKRRALGEAWAVYLAH</sequence>
<accession>A0A4U0REJ5</accession>
<keyword evidence="9" id="KW-1185">Reference proteome</keyword>
<evidence type="ECO:0000256" key="1">
    <source>
        <dbReference type="ARBA" id="ARBA00008857"/>
    </source>
</evidence>
<dbReference type="PANTHER" id="PTHR30629:SF2">
    <property type="entry name" value="PROPHAGE INTEGRASE INTS-RELATED"/>
    <property type="match status" value="1"/>
</dbReference>
<evidence type="ECO:0000313" key="9">
    <source>
        <dbReference type="Proteomes" id="UP000309747"/>
    </source>
</evidence>
<dbReference type="OrthoDB" id="9795573at2"/>
<evidence type="ECO:0000256" key="3">
    <source>
        <dbReference type="ARBA" id="ARBA00023125"/>
    </source>
</evidence>
<dbReference type="InterPro" id="IPR053876">
    <property type="entry name" value="Phage_int_M"/>
</dbReference>
<dbReference type="GO" id="GO:0015074">
    <property type="term" value="P:DNA integration"/>
    <property type="evidence" value="ECO:0007669"/>
    <property type="project" value="UniProtKB-KW"/>
</dbReference>
<dbReference type="InterPro" id="IPR044068">
    <property type="entry name" value="CB"/>
</dbReference>
<evidence type="ECO:0000259" key="7">
    <source>
        <dbReference type="PROSITE" id="PS51900"/>
    </source>
</evidence>
<evidence type="ECO:0000256" key="2">
    <source>
        <dbReference type="ARBA" id="ARBA00022908"/>
    </source>
</evidence>
<dbReference type="InterPro" id="IPR010998">
    <property type="entry name" value="Integrase_recombinase_N"/>
</dbReference>
<dbReference type="GO" id="GO:0003677">
    <property type="term" value="F:DNA binding"/>
    <property type="evidence" value="ECO:0007669"/>
    <property type="project" value="UniProtKB-UniRule"/>
</dbReference>
<dbReference type="Gene3D" id="1.10.443.10">
    <property type="entry name" value="Intergrase catalytic core"/>
    <property type="match status" value="1"/>
</dbReference>
<evidence type="ECO:0000313" key="8">
    <source>
        <dbReference type="EMBL" id="TJZ93863.1"/>
    </source>
</evidence>
<feature type="domain" description="Tyr recombinase" evidence="6">
    <location>
        <begin position="207"/>
        <end position="388"/>
    </location>
</feature>
<evidence type="ECO:0000256" key="4">
    <source>
        <dbReference type="ARBA" id="ARBA00023172"/>
    </source>
</evidence>
<dbReference type="PROSITE" id="PS51898">
    <property type="entry name" value="TYR_RECOMBINASE"/>
    <property type="match status" value="1"/>
</dbReference>
<keyword evidence="2" id="KW-0229">DNA integration</keyword>
<name>A0A4U0REJ5_9RHOB</name>
<dbReference type="Proteomes" id="UP000309747">
    <property type="component" value="Unassembled WGS sequence"/>
</dbReference>
<dbReference type="InterPro" id="IPR013762">
    <property type="entry name" value="Integrase-like_cat_sf"/>
</dbReference>
<dbReference type="EMBL" id="SUNI01000001">
    <property type="protein sequence ID" value="TJZ93863.1"/>
    <property type="molecule type" value="Genomic_DNA"/>
</dbReference>
<keyword evidence="4" id="KW-0233">DNA recombination</keyword>
<dbReference type="Gene3D" id="3.30.160.390">
    <property type="entry name" value="Integrase, DNA-binding domain"/>
    <property type="match status" value="1"/>
</dbReference>
<evidence type="ECO:0000259" key="6">
    <source>
        <dbReference type="PROSITE" id="PS51898"/>
    </source>
</evidence>